<reference evidence="8 9" key="1">
    <citation type="submission" date="2016-05" db="EMBL/GenBank/DDBJ databases">
        <title>Compelete Genome Sequence of Bacteriochlorophyll-Synthesizing Bacterium Porphyrobacter neustonensis DSM 9434.</title>
        <authorList>
            <person name="Shi X.-L."/>
            <person name="Wu Y.-H."/>
            <person name="Cheng H."/>
            <person name="Xu L."/>
            <person name="Zhang X.-Q."/>
            <person name="Wang C.-S."/>
            <person name="Xu X.-W."/>
        </authorList>
    </citation>
    <scope>NUCLEOTIDE SEQUENCE [LARGE SCALE GENOMIC DNA]</scope>
    <source>
        <strain evidence="8 9">DSM 9434</strain>
    </source>
</reference>
<dbReference type="PANTHER" id="PTHR30288:SF0">
    <property type="entry name" value="FLAGELLAR HOOK-ASSOCIATED PROTEIN 2"/>
    <property type="match status" value="1"/>
</dbReference>
<dbReference type="InterPro" id="IPR010810">
    <property type="entry name" value="Flagellin_hook_IN_motif"/>
</dbReference>
<feature type="domain" description="Flagellar hook-associated protein 2 N-terminal" evidence="6">
    <location>
        <begin position="17"/>
        <end position="114"/>
    </location>
</feature>
<name>A0A192D3W1_9SPHN</name>
<evidence type="ECO:0000256" key="4">
    <source>
        <dbReference type="ARBA" id="ARBA00023143"/>
    </source>
</evidence>
<evidence type="ECO:0000256" key="3">
    <source>
        <dbReference type="ARBA" id="ARBA00023054"/>
    </source>
</evidence>
<comment type="similarity">
    <text evidence="1 5">Belongs to the FliD family.</text>
</comment>
<dbReference type="AlphaFoldDB" id="A0A192D3W1"/>
<evidence type="ECO:0000259" key="7">
    <source>
        <dbReference type="Pfam" id="PF07195"/>
    </source>
</evidence>
<dbReference type="Pfam" id="PF07195">
    <property type="entry name" value="FliD_C"/>
    <property type="match status" value="1"/>
</dbReference>
<proteinExistence type="inferred from homology"/>
<gene>
    <name evidence="8" type="ORF">A9D12_06135</name>
</gene>
<dbReference type="KEGG" id="pns:A9D12_06135"/>
<keyword evidence="3" id="KW-0175">Coiled coil</keyword>
<dbReference type="STRING" id="1112.A9D12_06135"/>
<dbReference type="InterPro" id="IPR003481">
    <property type="entry name" value="FliD_N"/>
</dbReference>
<evidence type="ECO:0000256" key="1">
    <source>
        <dbReference type="ARBA" id="ARBA00009764"/>
    </source>
</evidence>
<sequence>MTTTSGSSIISGLGAGSGVDFIKLASDISAASFAAQRDQITARQTALTAQVSAAAQLRSGLTDLSAALGERLRTGDLAPKGELANPAIAKVSVPAGLSPRGSFSLEVTQLARSQTLLSRPLASSSALVGAGTLSLRFGTISGSSFSPDAARAAIDITVTDTDTLATLAAKINSASGGAVSAYVATGTGGAQLVMKGKDGAANGFQIEATGAGGGAVAGDLEYFGWSAATGATQLQASARDAAFTLDGVAMTSASNRVTGLPGGFSLDLTATNTGAPTTLTFGTSTAAITSVMEDFVTALNDIVGQINDLAAPVGGELGNDPGARELRRDLAGLAARVVMPGAAGNDPRTLGDLGLALNRDGTFKLDTARLNRALDTAPDAVAAMFTTGPTGVFATFDRFARENSLTTDPSSLGGSLKRYEMQQAANEKRLARIAEQQEALRLRLTGEFTASERRVSAAQSTLTFLRQQVDMWSNSDR</sequence>
<organism evidence="8 9">
    <name type="scientific">Erythrobacter neustonensis</name>
    <dbReference type="NCBI Taxonomy" id="1112"/>
    <lineage>
        <taxon>Bacteria</taxon>
        <taxon>Pseudomonadati</taxon>
        <taxon>Pseudomonadota</taxon>
        <taxon>Alphaproteobacteria</taxon>
        <taxon>Sphingomonadales</taxon>
        <taxon>Erythrobacteraceae</taxon>
        <taxon>Erythrobacter/Porphyrobacter group</taxon>
        <taxon>Erythrobacter</taxon>
    </lineage>
</organism>
<comment type="function">
    <text evidence="5">Required for morphogenesis and for the elongation of the flagellar filament by facilitating polymerization of the flagellin monomers at the tip of growing filament. Forms a capping structure, which prevents flagellin subunits (transported through the central channel of the flagellum) from leaking out without polymerization at the distal end.</text>
</comment>
<evidence type="ECO:0000256" key="2">
    <source>
        <dbReference type="ARBA" id="ARBA00011255"/>
    </source>
</evidence>
<comment type="subunit">
    <text evidence="2 5">Homopentamer.</text>
</comment>
<keyword evidence="9" id="KW-1185">Reference proteome</keyword>
<evidence type="ECO:0000259" key="6">
    <source>
        <dbReference type="Pfam" id="PF02465"/>
    </source>
</evidence>
<dbReference type="PANTHER" id="PTHR30288">
    <property type="entry name" value="FLAGELLAR CAP/ASSEMBLY PROTEIN FLID"/>
    <property type="match status" value="1"/>
</dbReference>
<evidence type="ECO:0000313" key="9">
    <source>
        <dbReference type="Proteomes" id="UP000078263"/>
    </source>
</evidence>
<dbReference type="Pfam" id="PF07196">
    <property type="entry name" value="Flagellin_IN"/>
    <property type="match status" value="1"/>
</dbReference>
<keyword evidence="4 5" id="KW-0975">Bacterial flagellum</keyword>
<dbReference type="EMBL" id="CP016033">
    <property type="protein sequence ID" value="ANK12597.1"/>
    <property type="molecule type" value="Genomic_DNA"/>
</dbReference>
<dbReference type="InterPro" id="IPR040026">
    <property type="entry name" value="FliD"/>
</dbReference>
<dbReference type="InterPro" id="IPR010809">
    <property type="entry name" value="FliD_C"/>
</dbReference>
<dbReference type="GO" id="GO:0009424">
    <property type="term" value="C:bacterial-type flagellum hook"/>
    <property type="evidence" value="ECO:0007669"/>
    <property type="project" value="UniProtKB-UniRule"/>
</dbReference>
<dbReference type="Pfam" id="PF02465">
    <property type="entry name" value="FliD_N"/>
    <property type="match status" value="1"/>
</dbReference>
<feature type="domain" description="Flagellar hook-associated protein 2 C-terminal" evidence="7">
    <location>
        <begin position="238"/>
        <end position="458"/>
    </location>
</feature>
<evidence type="ECO:0000256" key="5">
    <source>
        <dbReference type="RuleBase" id="RU362066"/>
    </source>
</evidence>
<protein>
    <recommendedName>
        <fullName evidence="5">Flagellar hook-associated protein 2</fullName>
        <shortName evidence="5">HAP2</shortName>
    </recommendedName>
    <alternativeName>
        <fullName evidence="5">Flagellar cap protein</fullName>
    </alternativeName>
</protein>
<dbReference type="Proteomes" id="UP000078263">
    <property type="component" value="Chromosome"/>
</dbReference>
<dbReference type="GO" id="GO:0071973">
    <property type="term" value="P:bacterial-type flagellum-dependent cell motility"/>
    <property type="evidence" value="ECO:0007669"/>
    <property type="project" value="TreeGrafter"/>
</dbReference>
<keyword evidence="5" id="KW-0964">Secreted</keyword>
<dbReference type="OrthoDB" id="7388356at2"/>
<accession>A0A192D3W1</accession>
<evidence type="ECO:0000313" key="8">
    <source>
        <dbReference type="EMBL" id="ANK12597.1"/>
    </source>
</evidence>
<dbReference type="GO" id="GO:0005576">
    <property type="term" value="C:extracellular region"/>
    <property type="evidence" value="ECO:0007669"/>
    <property type="project" value="UniProtKB-SubCell"/>
</dbReference>
<dbReference type="GO" id="GO:0007155">
    <property type="term" value="P:cell adhesion"/>
    <property type="evidence" value="ECO:0007669"/>
    <property type="project" value="InterPro"/>
</dbReference>
<comment type="subcellular location">
    <subcellularLocation>
        <location evidence="5">Secreted</location>
    </subcellularLocation>
    <subcellularLocation>
        <location evidence="5">Bacterial flagellum</location>
    </subcellularLocation>
</comment>
<dbReference type="RefSeq" id="WP_068350507.1">
    <property type="nucleotide sequence ID" value="NZ_CP016033.1"/>
</dbReference>
<dbReference type="GO" id="GO:0009421">
    <property type="term" value="C:bacterial-type flagellum filament cap"/>
    <property type="evidence" value="ECO:0007669"/>
    <property type="project" value="InterPro"/>
</dbReference>